<accession>A0ACC1QX22</accession>
<reference evidence="1" key="1">
    <citation type="submission" date="2022-07" db="EMBL/GenBank/DDBJ databases">
        <title>Genome Sequence of Lecanicillium saksenae.</title>
        <authorList>
            <person name="Buettner E."/>
        </authorList>
    </citation>
    <scope>NUCLEOTIDE SEQUENCE</scope>
    <source>
        <strain evidence="1">VT-O1</strain>
    </source>
</reference>
<proteinExistence type="predicted"/>
<name>A0ACC1QX22_9HYPO</name>
<comment type="caution">
    <text evidence="1">The sequence shown here is derived from an EMBL/GenBank/DDBJ whole genome shotgun (WGS) entry which is preliminary data.</text>
</comment>
<dbReference type="Proteomes" id="UP001148737">
    <property type="component" value="Unassembled WGS sequence"/>
</dbReference>
<dbReference type="EMBL" id="JANAKD010000434">
    <property type="protein sequence ID" value="KAJ3493919.1"/>
    <property type="molecule type" value="Genomic_DNA"/>
</dbReference>
<organism evidence="1 2">
    <name type="scientific">Lecanicillium saksenae</name>
    <dbReference type="NCBI Taxonomy" id="468837"/>
    <lineage>
        <taxon>Eukaryota</taxon>
        <taxon>Fungi</taxon>
        <taxon>Dikarya</taxon>
        <taxon>Ascomycota</taxon>
        <taxon>Pezizomycotina</taxon>
        <taxon>Sordariomycetes</taxon>
        <taxon>Hypocreomycetidae</taxon>
        <taxon>Hypocreales</taxon>
        <taxon>Cordycipitaceae</taxon>
        <taxon>Lecanicillium</taxon>
    </lineage>
</organism>
<gene>
    <name evidence="1" type="ORF">NLG97_g4418</name>
</gene>
<protein>
    <submittedName>
        <fullName evidence="1">Uncharacterized protein</fullName>
    </submittedName>
</protein>
<keyword evidence="2" id="KW-1185">Reference proteome</keyword>
<sequence>MISIVALLAGFMISIRLIYKQFFSIRQRLDSSDWTILVAMLLSLPTVAITIFGMALHGMGKDLWGISPNDLIIFGLCFYVIQILYVILMGFIKISLTLFYLPLFPGTTIRNLLWGTIGFHILFTLGFAVGIIFQCVPISYQRAKYDLASPHSAHARCLDINASGWANAALTLASDIWLIGIPLSQLHKLKLHWKKKAGAVFMFLTGTAVTIVSVLRLRSIKYYANTTNPTWDQYDIVWWSTIEIGVGIMCTCLPAMRLILVHIAPRVFSHDSMRSYEK</sequence>
<evidence type="ECO:0000313" key="2">
    <source>
        <dbReference type="Proteomes" id="UP001148737"/>
    </source>
</evidence>
<evidence type="ECO:0000313" key="1">
    <source>
        <dbReference type="EMBL" id="KAJ3493919.1"/>
    </source>
</evidence>